<dbReference type="SUPFAM" id="SSF53613">
    <property type="entry name" value="Ribokinase-like"/>
    <property type="match status" value="1"/>
</dbReference>
<evidence type="ECO:0000313" key="10">
    <source>
        <dbReference type="Proteomes" id="UP000824151"/>
    </source>
</evidence>
<organism evidence="9 10">
    <name type="scientific">Candidatus Nesterenkonia stercoripullorum</name>
    <dbReference type="NCBI Taxonomy" id="2838701"/>
    <lineage>
        <taxon>Bacteria</taxon>
        <taxon>Bacillati</taxon>
        <taxon>Actinomycetota</taxon>
        <taxon>Actinomycetes</taxon>
        <taxon>Micrococcales</taxon>
        <taxon>Micrococcaceae</taxon>
        <taxon>Nesterenkonia</taxon>
    </lineage>
</organism>
<evidence type="ECO:0000256" key="7">
    <source>
        <dbReference type="RuleBase" id="RU003704"/>
    </source>
</evidence>
<dbReference type="Pfam" id="PF00294">
    <property type="entry name" value="PfkB"/>
    <property type="match status" value="1"/>
</dbReference>
<proteinExistence type="inferred from homology"/>
<evidence type="ECO:0000256" key="5">
    <source>
        <dbReference type="ARBA" id="ARBA00022840"/>
    </source>
</evidence>
<keyword evidence="2 6" id="KW-0808">Transferase</keyword>
<dbReference type="AlphaFoldDB" id="A0A9D1UTD8"/>
<keyword evidence="5" id="KW-0067">ATP-binding</keyword>
<dbReference type="InterPro" id="IPR017583">
    <property type="entry name" value="Tagatose/fructose_Pkinase"/>
</dbReference>
<evidence type="ECO:0000256" key="3">
    <source>
        <dbReference type="ARBA" id="ARBA00022741"/>
    </source>
</evidence>
<protein>
    <submittedName>
        <fullName evidence="9">Hexose kinase</fullName>
        <ecNumber evidence="9">2.7.1.-</ecNumber>
    </submittedName>
</protein>
<dbReference type="GO" id="GO:0005524">
    <property type="term" value="F:ATP binding"/>
    <property type="evidence" value="ECO:0007669"/>
    <property type="project" value="UniProtKB-KW"/>
</dbReference>
<dbReference type="Gene3D" id="3.40.1190.20">
    <property type="match status" value="1"/>
</dbReference>
<evidence type="ECO:0000259" key="8">
    <source>
        <dbReference type="Pfam" id="PF00294"/>
    </source>
</evidence>
<gene>
    <name evidence="9" type="ORF">H9871_07780</name>
</gene>
<dbReference type="CDD" id="cd01164">
    <property type="entry name" value="FruK_PfkB_like"/>
    <property type="match status" value="1"/>
</dbReference>
<reference evidence="9" key="2">
    <citation type="submission" date="2021-04" db="EMBL/GenBank/DDBJ databases">
        <authorList>
            <person name="Gilroy R."/>
        </authorList>
    </citation>
    <scope>NUCLEOTIDE SEQUENCE</scope>
    <source>
        <strain evidence="9">ChiHejej3B27-3195</strain>
    </source>
</reference>
<dbReference type="InterPro" id="IPR029056">
    <property type="entry name" value="Ribokinase-like"/>
</dbReference>
<dbReference type="InterPro" id="IPR002173">
    <property type="entry name" value="Carboh/pur_kinase_PfkB_CS"/>
</dbReference>
<dbReference type="PIRSF" id="PIRSF000535">
    <property type="entry name" value="1PFK/6PFK/LacC"/>
    <property type="match status" value="1"/>
</dbReference>
<evidence type="ECO:0000256" key="2">
    <source>
        <dbReference type="ARBA" id="ARBA00022679"/>
    </source>
</evidence>
<reference evidence="9" key="1">
    <citation type="journal article" date="2021" name="PeerJ">
        <title>Extensive microbial diversity within the chicken gut microbiome revealed by metagenomics and culture.</title>
        <authorList>
            <person name="Gilroy R."/>
            <person name="Ravi A."/>
            <person name="Getino M."/>
            <person name="Pursley I."/>
            <person name="Horton D.L."/>
            <person name="Alikhan N.F."/>
            <person name="Baker D."/>
            <person name="Gharbi K."/>
            <person name="Hall N."/>
            <person name="Watson M."/>
            <person name="Adriaenssens E.M."/>
            <person name="Foster-Nyarko E."/>
            <person name="Jarju S."/>
            <person name="Secka A."/>
            <person name="Antonio M."/>
            <person name="Oren A."/>
            <person name="Chaudhuri R.R."/>
            <person name="La Ragione R."/>
            <person name="Hildebrand F."/>
            <person name="Pallen M.J."/>
        </authorList>
    </citation>
    <scope>NUCLEOTIDE SEQUENCE</scope>
    <source>
        <strain evidence="9">ChiHejej3B27-3195</strain>
    </source>
</reference>
<evidence type="ECO:0000256" key="4">
    <source>
        <dbReference type="ARBA" id="ARBA00022777"/>
    </source>
</evidence>
<name>A0A9D1UTD8_9MICC</name>
<dbReference type="GO" id="GO:0005829">
    <property type="term" value="C:cytosol"/>
    <property type="evidence" value="ECO:0007669"/>
    <property type="project" value="TreeGrafter"/>
</dbReference>
<evidence type="ECO:0000256" key="1">
    <source>
        <dbReference type="ARBA" id="ARBA00010688"/>
    </source>
</evidence>
<accession>A0A9D1UTD8</accession>
<dbReference type="NCBIfam" id="TIGR03168">
    <property type="entry name" value="1-PFK"/>
    <property type="match status" value="1"/>
</dbReference>
<dbReference type="PRINTS" id="PR00990">
    <property type="entry name" value="RIBOKINASE"/>
</dbReference>
<sequence>MILTFTPNPSLDKTVELDAPLSPGAVQRAPRNSADPGGKGVNVSRALSAAGVQTRAILPGDPGDPVLTGLDALDVASLSLPIGTALRTNITIADPDGTTTKINEAGPQFSAEDQQRLVDLVLEAAPGASWVVLAGSLPPGLPTDFYAQLILRLRTECGDQAPRLAVDTSGPPLAAGAAASPDLIKPNAEELLELVELLSGRTPEITAEELETDAAAAAALAREAQAFGVRAALVTLGAHGAVYVPSSSEGAEPIRAWGPPIVARSTVGAGDASLAGFLLADQAGDSPEHALRYAMGMGRAAAELPGSAMPTPDLIATDIIETHLVNVETTP</sequence>
<evidence type="ECO:0000256" key="6">
    <source>
        <dbReference type="PIRNR" id="PIRNR000535"/>
    </source>
</evidence>
<feature type="domain" description="Carbohydrate kinase PfkB" evidence="8">
    <location>
        <begin position="23"/>
        <end position="312"/>
    </location>
</feature>
<dbReference type="EMBL" id="DXGD01000289">
    <property type="protein sequence ID" value="HIX00031.1"/>
    <property type="molecule type" value="Genomic_DNA"/>
</dbReference>
<comment type="similarity">
    <text evidence="1 7">Belongs to the carbohydrate kinase PfkB family.</text>
</comment>
<dbReference type="InterPro" id="IPR011611">
    <property type="entry name" value="PfkB_dom"/>
</dbReference>
<evidence type="ECO:0000313" key="9">
    <source>
        <dbReference type="EMBL" id="HIX00031.1"/>
    </source>
</evidence>
<dbReference type="InterPro" id="IPR002139">
    <property type="entry name" value="Ribo/fructo_kinase"/>
</dbReference>
<dbReference type="PROSITE" id="PS00584">
    <property type="entry name" value="PFKB_KINASES_2"/>
    <property type="match status" value="1"/>
</dbReference>
<dbReference type="EC" id="2.7.1.-" evidence="9"/>
<dbReference type="Proteomes" id="UP000824151">
    <property type="component" value="Unassembled WGS sequence"/>
</dbReference>
<keyword evidence="4 7" id="KW-0418">Kinase</keyword>
<dbReference type="PANTHER" id="PTHR46566:SF5">
    <property type="entry name" value="1-PHOSPHOFRUCTOKINASE"/>
    <property type="match status" value="1"/>
</dbReference>
<dbReference type="PANTHER" id="PTHR46566">
    <property type="entry name" value="1-PHOSPHOFRUCTOKINASE-RELATED"/>
    <property type="match status" value="1"/>
</dbReference>
<comment type="caution">
    <text evidence="9">The sequence shown here is derived from an EMBL/GenBank/DDBJ whole genome shotgun (WGS) entry which is preliminary data.</text>
</comment>
<dbReference type="GO" id="GO:0008443">
    <property type="term" value="F:phosphofructokinase activity"/>
    <property type="evidence" value="ECO:0007669"/>
    <property type="project" value="TreeGrafter"/>
</dbReference>
<keyword evidence="3" id="KW-0547">Nucleotide-binding</keyword>